<dbReference type="InterPro" id="IPR008407">
    <property type="entry name" value="Brnchd-chn_aa_trnsp_AzlD"/>
</dbReference>
<dbReference type="Pfam" id="PF05437">
    <property type="entry name" value="AzlD"/>
    <property type="match status" value="1"/>
</dbReference>
<dbReference type="Proteomes" id="UP001549037">
    <property type="component" value="Unassembled WGS sequence"/>
</dbReference>
<gene>
    <name evidence="2" type="ORF">ABID28_001557</name>
</gene>
<feature type="transmembrane region" description="Helical" evidence="1">
    <location>
        <begin position="6"/>
        <end position="28"/>
    </location>
</feature>
<sequence>MISAYVFWAIFLAALVTWIPRILPYFLVKLAKLPDKVVQFLSYLPITIIFALILSSIFTEEVTQLPRLKWVEFLAVLPTFFVVAKTKNVMLAVAVGIICVAFLRFVM</sequence>
<organism evidence="2 3">
    <name type="scientific">Streptococcus porcorum</name>
    <dbReference type="NCBI Taxonomy" id="701526"/>
    <lineage>
        <taxon>Bacteria</taxon>
        <taxon>Bacillati</taxon>
        <taxon>Bacillota</taxon>
        <taxon>Bacilli</taxon>
        <taxon>Lactobacillales</taxon>
        <taxon>Streptococcaceae</taxon>
        <taxon>Streptococcus</taxon>
    </lineage>
</organism>
<evidence type="ECO:0000313" key="2">
    <source>
        <dbReference type="EMBL" id="MET3634896.1"/>
    </source>
</evidence>
<keyword evidence="1" id="KW-0472">Membrane</keyword>
<protein>
    <submittedName>
        <fullName evidence="2">Branched-subunit amino acid transport protein</fullName>
    </submittedName>
</protein>
<accession>A0ABV2JGJ5</accession>
<reference evidence="2 3" key="1">
    <citation type="submission" date="2024-06" db="EMBL/GenBank/DDBJ databases">
        <title>Genomic Encyclopedia of Type Strains, Phase IV (KMG-IV): sequencing the most valuable type-strain genomes for metagenomic binning, comparative biology and taxonomic classification.</title>
        <authorList>
            <person name="Goeker M."/>
        </authorList>
    </citation>
    <scope>NUCLEOTIDE SEQUENCE [LARGE SCALE GENOMIC DNA]</scope>
    <source>
        <strain evidence="2 3">DSM 28302</strain>
    </source>
</reference>
<comment type="caution">
    <text evidence="2">The sequence shown here is derived from an EMBL/GenBank/DDBJ whole genome shotgun (WGS) entry which is preliminary data.</text>
</comment>
<keyword evidence="3" id="KW-1185">Reference proteome</keyword>
<keyword evidence="1" id="KW-0812">Transmembrane</keyword>
<feature type="transmembrane region" description="Helical" evidence="1">
    <location>
        <begin position="40"/>
        <end position="58"/>
    </location>
</feature>
<evidence type="ECO:0000313" key="3">
    <source>
        <dbReference type="Proteomes" id="UP001549037"/>
    </source>
</evidence>
<keyword evidence="1" id="KW-1133">Transmembrane helix</keyword>
<evidence type="ECO:0000256" key="1">
    <source>
        <dbReference type="SAM" id="Phobius"/>
    </source>
</evidence>
<feature type="transmembrane region" description="Helical" evidence="1">
    <location>
        <begin position="89"/>
        <end position="106"/>
    </location>
</feature>
<proteinExistence type="predicted"/>
<dbReference type="EMBL" id="JBEPLN010000030">
    <property type="protein sequence ID" value="MET3634896.1"/>
    <property type="molecule type" value="Genomic_DNA"/>
</dbReference>
<dbReference type="RefSeq" id="WP_354369625.1">
    <property type="nucleotide sequence ID" value="NZ_JBEPLN010000030.1"/>
</dbReference>
<name>A0ABV2JGJ5_9STRE</name>